<keyword evidence="3" id="KW-0804">Transcription</keyword>
<comment type="caution">
    <text evidence="5">The sequence shown here is derived from an EMBL/GenBank/DDBJ whole genome shotgun (WGS) entry which is preliminary data.</text>
</comment>
<dbReference type="InterPro" id="IPR040356">
    <property type="entry name" value="SPEAR"/>
</dbReference>
<evidence type="ECO:0000256" key="1">
    <source>
        <dbReference type="ARBA" id="ARBA00022491"/>
    </source>
</evidence>
<evidence type="ECO:0000256" key="3">
    <source>
        <dbReference type="ARBA" id="ARBA00023163"/>
    </source>
</evidence>
<reference evidence="5" key="2">
    <citation type="journal article" date="2022" name="Hortic Res">
        <title>The genome of Dioscorea zingiberensis sheds light on the biosynthesis, origin and evolution of the medicinally important diosgenin saponins.</title>
        <authorList>
            <person name="Li Y."/>
            <person name="Tan C."/>
            <person name="Li Z."/>
            <person name="Guo J."/>
            <person name="Li S."/>
            <person name="Chen X."/>
            <person name="Wang C."/>
            <person name="Dai X."/>
            <person name="Yang H."/>
            <person name="Song W."/>
            <person name="Hou L."/>
            <person name="Xu J."/>
            <person name="Tong Z."/>
            <person name="Xu A."/>
            <person name="Yuan X."/>
            <person name="Wang W."/>
            <person name="Yang Q."/>
            <person name="Chen L."/>
            <person name="Sun Z."/>
            <person name="Wang K."/>
            <person name="Pan B."/>
            <person name="Chen J."/>
            <person name="Bao Y."/>
            <person name="Liu F."/>
            <person name="Qi X."/>
            <person name="Gang D.R."/>
            <person name="Wen J."/>
            <person name="Li J."/>
        </authorList>
    </citation>
    <scope>NUCLEOTIDE SEQUENCE</scope>
    <source>
        <strain evidence="5">Dzin_1.0</strain>
    </source>
</reference>
<keyword evidence="1" id="KW-0678">Repressor</keyword>
<protein>
    <submittedName>
        <fullName evidence="5">Uncharacterized protein</fullName>
    </submittedName>
</protein>
<evidence type="ECO:0000256" key="2">
    <source>
        <dbReference type="ARBA" id="ARBA00023015"/>
    </source>
</evidence>
<dbReference type="PANTHER" id="PTHR33388">
    <property type="entry name" value="OS01G0212500 PROTEIN"/>
    <property type="match status" value="1"/>
</dbReference>
<name>A0A9D5C485_9LILI</name>
<dbReference type="OrthoDB" id="1917522at2759"/>
<dbReference type="EMBL" id="JAGGNH010000008">
    <property type="protein sequence ID" value="KAJ0966038.1"/>
    <property type="molecule type" value="Genomic_DNA"/>
</dbReference>
<keyword evidence="6" id="KW-1185">Reference proteome</keyword>
<keyword evidence="2" id="KW-0805">Transcription regulation</keyword>
<reference evidence="5" key="1">
    <citation type="submission" date="2021-03" db="EMBL/GenBank/DDBJ databases">
        <authorList>
            <person name="Li Z."/>
            <person name="Yang C."/>
        </authorList>
    </citation>
    <scope>NUCLEOTIDE SEQUENCE</scope>
    <source>
        <strain evidence="5">Dzin_1.0</strain>
        <tissue evidence="5">Leaf</tissue>
    </source>
</reference>
<evidence type="ECO:0000313" key="6">
    <source>
        <dbReference type="Proteomes" id="UP001085076"/>
    </source>
</evidence>
<organism evidence="5 6">
    <name type="scientific">Dioscorea zingiberensis</name>
    <dbReference type="NCBI Taxonomy" id="325984"/>
    <lineage>
        <taxon>Eukaryota</taxon>
        <taxon>Viridiplantae</taxon>
        <taxon>Streptophyta</taxon>
        <taxon>Embryophyta</taxon>
        <taxon>Tracheophyta</taxon>
        <taxon>Spermatophyta</taxon>
        <taxon>Magnoliopsida</taxon>
        <taxon>Liliopsida</taxon>
        <taxon>Dioscoreales</taxon>
        <taxon>Dioscoreaceae</taxon>
        <taxon>Dioscorea</taxon>
    </lineage>
</organism>
<dbReference type="Proteomes" id="UP001085076">
    <property type="component" value="Miscellaneous, Linkage group lg08"/>
</dbReference>
<sequence length="276" mass="30185">MATAFLLWPTAPSSSPERSRIPDGGGLLMDPEPDTEPDRIPPPIAKPKARKAGGKQPAPKRPPQRGLGVAQLERLRLQERWSKITDPEIHLSAPQLSPFAASTTTYGGVRPVWNDLPPGSQAYCYIQRYRALNPVPPPYGALPPVRSVLHDQYAMDRIRFSGGGDQRFHAVSPPPVIEPPSNQKPQCLSSQCEFCARNRYSGEDLGFNGGASIAVQQEREPQSSTREMEYYEFLPRGGGGSNGDSDFADRKAGDATSSSPSRRSPDFLDLSLKLSF</sequence>
<feature type="region of interest" description="Disordered" evidence="4">
    <location>
        <begin position="232"/>
        <end position="266"/>
    </location>
</feature>
<evidence type="ECO:0000313" key="5">
    <source>
        <dbReference type="EMBL" id="KAJ0966038.1"/>
    </source>
</evidence>
<evidence type="ECO:0000256" key="4">
    <source>
        <dbReference type="SAM" id="MobiDB-lite"/>
    </source>
</evidence>
<dbReference type="GO" id="GO:0003700">
    <property type="term" value="F:DNA-binding transcription factor activity"/>
    <property type="evidence" value="ECO:0007669"/>
    <property type="project" value="InterPro"/>
</dbReference>
<feature type="region of interest" description="Disordered" evidence="4">
    <location>
        <begin position="1"/>
        <end position="68"/>
    </location>
</feature>
<dbReference type="PANTHER" id="PTHR33388:SF2">
    <property type="entry name" value="PROTEIN SPOROCYTELESS"/>
    <property type="match status" value="1"/>
</dbReference>
<gene>
    <name evidence="5" type="ORF">J5N97_027176</name>
</gene>
<proteinExistence type="predicted"/>
<dbReference type="AlphaFoldDB" id="A0A9D5C485"/>
<accession>A0A9D5C485</accession>